<keyword evidence="4" id="KW-0597">Phosphoprotein</keyword>
<dbReference type="EMBL" id="WHJF01000253">
    <property type="protein sequence ID" value="NHZ67075.1"/>
    <property type="molecule type" value="Genomic_DNA"/>
</dbReference>
<dbReference type="Proteomes" id="UP000610594">
    <property type="component" value="Unassembled WGS sequence"/>
</dbReference>
<name>A0ABX0N247_9BURK</name>
<evidence type="ECO:0000256" key="9">
    <source>
        <dbReference type="ARBA" id="ARBA00023136"/>
    </source>
</evidence>
<feature type="domain" description="Histidine kinase" evidence="11">
    <location>
        <begin position="207"/>
        <end position="411"/>
    </location>
</feature>
<dbReference type="EC" id="2.7.13.3" evidence="3"/>
<keyword evidence="13" id="KW-1185">Reference proteome</keyword>
<evidence type="ECO:0000313" key="12">
    <source>
        <dbReference type="EMBL" id="NHZ67075.1"/>
    </source>
</evidence>
<comment type="subcellular location">
    <subcellularLocation>
        <location evidence="2">Membrane</location>
    </subcellularLocation>
</comment>
<gene>
    <name evidence="12" type="ORF">F1735_33245</name>
</gene>
<dbReference type="InterPro" id="IPR036890">
    <property type="entry name" value="HATPase_C_sf"/>
</dbReference>
<dbReference type="InterPro" id="IPR005467">
    <property type="entry name" value="His_kinase_dom"/>
</dbReference>
<dbReference type="InterPro" id="IPR003594">
    <property type="entry name" value="HATPase_dom"/>
</dbReference>
<keyword evidence="8 10" id="KW-1133">Transmembrane helix</keyword>
<protein>
    <recommendedName>
        <fullName evidence="3">histidine kinase</fullName>
        <ecNumber evidence="3">2.7.13.3</ecNumber>
    </recommendedName>
</protein>
<dbReference type="InterPro" id="IPR003661">
    <property type="entry name" value="HisK_dim/P_dom"/>
</dbReference>
<dbReference type="Pfam" id="PF02518">
    <property type="entry name" value="HATPase_c"/>
    <property type="match status" value="1"/>
</dbReference>
<dbReference type="PANTHER" id="PTHR45436:SF16">
    <property type="entry name" value="HISTIDINE KINASE"/>
    <property type="match status" value="1"/>
</dbReference>
<feature type="transmembrane region" description="Helical" evidence="10">
    <location>
        <begin position="12"/>
        <end position="35"/>
    </location>
</feature>
<dbReference type="CDD" id="cd00082">
    <property type="entry name" value="HisKA"/>
    <property type="match status" value="1"/>
</dbReference>
<dbReference type="InterPro" id="IPR050428">
    <property type="entry name" value="TCS_sensor_his_kinase"/>
</dbReference>
<dbReference type="PROSITE" id="PS50109">
    <property type="entry name" value="HIS_KIN"/>
    <property type="match status" value="1"/>
</dbReference>
<dbReference type="PANTHER" id="PTHR45436">
    <property type="entry name" value="SENSOR HISTIDINE KINASE YKOH"/>
    <property type="match status" value="1"/>
</dbReference>
<dbReference type="SUPFAM" id="SSF47384">
    <property type="entry name" value="Homodimeric domain of signal transducing histidine kinase"/>
    <property type="match status" value="1"/>
</dbReference>
<dbReference type="SMART" id="SM00388">
    <property type="entry name" value="HisKA"/>
    <property type="match status" value="1"/>
</dbReference>
<organism evidence="12 13">
    <name type="scientific">Massilia genomosp. 1</name>
    <dbReference type="NCBI Taxonomy" id="2609280"/>
    <lineage>
        <taxon>Bacteria</taxon>
        <taxon>Pseudomonadati</taxon>
        <taxon>Pseudomonadota</taxon>
        <taxon>Betaproteobacteria</taxon>
        <taxon>Burkholderiales</taxon>
        <taxon>Oxalobacteraceae</taxon>
        <taxon>Telluria group</taxon>
        <taxon>Massilia</taxon>
    </lineage>
</organism>
<keyword evidence="6 10" id="KW-0812">Transmembrane</keyword>
<dbReference type="Pfam" id="PF00512">
    <property type="entry name" value="HisKA"/>
    <property type="match status" value="1"/>
</dbReference>
<dbReference type="Gene3D" id="6.10.340.10">
    <property type="match status" value="1"/>
</dbReference>
<dbReference type="RefSeq" id="WP_167241272.1">
    <property type="nucleotide sequence ID" value="NZ_WHJF01000253.1"/>
</dbReference>
<evidence type="ECO:0000256" key="8">
    <source>
        <dbReference type="ARBA" id="ARBA00022989"/>
    </source>
</evidence>
<dbReference type="SUPFAM" id="SSF55874">
    <property type="entry name" value="ATPase domain of HSP90 chaperone/DNA topoisomerase II/histidine kinase"/>
    <property type="match status" value="1"/>
</dbReference>
<sequence>MPQHFHSLGRRIVRAYLLFSLGTCILFAIAAVIVVEGIESRLVDERLKDIAAWASPRHAGKLPVEMPAGVSFNHGQSIPQSLRDLPSGVHDVTVDGIGLHVFAGRDATGPFVVVDHASDYEDVELAVYSLLLVGLFVFIAMSLLLGHFVGQRVVGPIAELSAAVKERRAELPLQNNKDELGILARAFANHTAELQVFLERERSFTGDVSHELRTPLTVIAGAGEILVEATYGQPHLHAPAERIVRAAKDASDSVEVLLLLARSPDLIESEPLSMAQLAREEVARYQGLIGAKPIVLTFSGGEDFFVHAPVRLLSAAIGNLIRNACLYTDEGQVTVRLDAPTISVSDTGRGLPDAVLSMLNNPAASAKMRGSEGTGLGLALVKRICQFMHAEFLVNSAAEGGTCCYIRFTEI</sequence>
<keyword evidence="9 10" id="KW-0472">Membrane</keyword>
<evidence type="ECO:0000256" key="2">
    <source>
        <dbReference type="ARBA" id="ARBA00004370"/>
    </source>
</evidence>
<dbReference type="SMART" id="SM00387">
    <property type="entry name" value="HATPase_c"/>
    <property type="match status" value="1"/>
</dbReference>
<dbReference type="Gene3D" id="3.30.565.10">
    <property type="entry name" value="Histidine kinase-like ATPase, C-terminal domain"/>
    <property type="match status" value="1"/>
</dbReference>
<comment type="catalytic activity">
    <reaction evidence="1">
        <text>ATP + protein L-histidine = ADP + protein N-phospho-L-histidine.</text>
        <dbReference type="EC" id="2.7.13.3"/>
    </reaction>
</comment>
<dbReference type="PRINTS" id="PR00344">
    <property type="entry name" value="BCTRLSENSOR"/>
</dbReference>
<evidence type="ECO:0000256" key="10">
    <source>
        <dbReference type="SAM" id="Phobius"/>
    </source>
</evidence>
<keyword evidence="5" id="KW-0808">Transferase</keyword>
<evidence type="ECO:0000256" key="7">
    <source>
        <dbReference type="ARBA" id="ARBA00022777"/>
    </source>
</evidence>
<evidence type="ECO:0000256" key="1">
    <source>
        <dbReference type="ARBA" id="ARBA00000085"/>
    </source>
</evidence>
<dbReference type="InterPro" id="IPR036097">
    <property type="entry name" value="HisK_dim/P_sf"/>
</dbReference>
<keyword evidence="7" id="KW-0418">Kinase</keyword>
<reference evidence="12 13" key="1">
    <citation type="submission" date="2019-10" db="EMBL/GenBank/DDBJ databases">
        <title>Taxonomy of Antarctic Massilia spp.: description of Massilia rubra sp. nov., Massilia aquatica sp. nov., Massilia mucilaginosa sp. nov., Massilia frigida sp. nov. isolated from streams, lakes and regoliths.</title>
        <authorList>
            <person name="Holochova P."/>
            <person name="Sedlacek I."/>
            <person name="Kralova S."/>
            <person name="Maslanova I."/>
            <person name="Busse H.-J."/>
            <person name="Stankova E."/>
            <person name="Vrbovska V."/>
            <person name="Kovarovic V."/>
            <person name="Bartak M."/>
            <person name="Svec P."/>
            <person name="Pantucek R."/>
        </authorList>
    </citation>
    <scope>NUCLEOTIDE SEQUENCE [LARGE SCALE GENOMIC DNA]</scope>
    <source>
        <strain evidence="12 13">CCM 8694</strain>
    </source>
</reference>
<dbReference type="Gene3D" id="1.10.287.130">
    <property type="match status" value="1"/>
</dbReference>
<evidence type="ECO:0000256" key="3">
    <source>
        <dbReference type="ARBA" id="ARBA00012438"/>
    </source>
</evidence>
<evidence type="ECO:0000256" key="5">
    <source>
        <dbReference type="ARBA" id="ARBA00022679"/>
    </source>
</evidence>
<feature type="transmembrane region" description="Helical" evidence="10">
    <location>
        <begin position="125"/>
        <end position="145"/>
    </location>
</feature>
<comment type="caution">
    <text evidence="12">The sequence shown here is derived from an EMBL/GenBank/DDBJ whole genome shotgun (WGS) entry which is preliminary data.</text>
</comment>
<evidence type="ECO:0000256" key="6">
    <source>
        <dbReference type="ARBA" id="ARBA00022692"/>
    </source>
</evidence>
<evidence type="ECO:0000259" key="11">
    <source>
        <dbReference type="PROSITE" id="PS50109"/>
    </source>
</evidence>
<proteinExistence type="predicted"/>
<evidence type="ECO:0000313" key="13">
    <source>
        <dbReference type="Proteomes" id="UP000610594"/>
    </source>
</evidence>
<accession>A0ABX0N247</accession>
<evidence type="ECO:0000256" key="4">
    <source>
        <dbReference type="ARBA" id="ARBA00022553"/>
    </source>
</evidence>
<dbReference type="InterPro" id="IPR004358">
    <property type="entry name" value="Sig_transdc_His_kin-like_C"/>
</dbReference>